<gene>
    <name evidence="3" type="ORF">BD821_10831</name>
</gene>
<dbReference type="STRING" id="37659.GCA_000703125_00470"/>
<proteinExistence type="predicted"/>
<dbReference type="Pfam" id="PF12671">
    <property type="entry name" value="Amidase_6"/>
    <property type="match status" value="1"/>
</dbReference>
<protein>
    <submittedName>
        <fullName evidence="3">Putative amidase-like protein</fullName>
    </submittedName>
</protein>
<dbReference type="AlphaFoldDB" id="A0A2S6FXD9"/>
<evidence type="ECO:0000259" key="2">
    <source>
        <dbReference type="Pfam" id="PF12671"/>
    </source>
</evidence>
<evidence type="ECO:0000313" key="4">
    <source>
        <dbReference type="Proteomes" id="UP000239863"/>
    </source>
</evidence>
<sequence>MKNFSKILTIFLILFFTMFNLSKASASNEQKVSDETKEEIEEVINSIYNSRCMSFLDGDLSVLPSHFDTSNKFGRWSLEHEVKRIKYLRDWAYKRDMIFTDVSSQSTIKRISPTNKGFKITLDEYYKFKYTYKDDDLLTENIFGVGLLHSLEIIKREDKFVIYNDWYTDCFEDALKAYSGEIKEDIHISKSPFDFKIPNYDKPKPSYPNVKKGQYHRLEAVNYADRYCGIPWAIGEGKRYNKKYKNFTGIGGNCTNYVSQCIGDKEEGGGLNFDGTWFCVYNKAEGANGSSAFVNADAFKNYLIYSGRGTLIKKGTFNTLAAPSNTSANGEVSKLNLGDVIAYAKGNDIDHFAIVTDFDSHGYPLINSHTTDRYHVPWDLGWGDKNISFYLIHIR</sequence>
<keyword evidence="1" id="KW-0732">Signal</keyword>
<dbReference type="InterPro" id="IPR024301">
    <property type="entry name" value="Amidase_6"/>
</dbReference>
<dbReference type="EMBL" id="PTIS01000008">
    <property type="protein sequence ID" value="PPK48270.1"/>
    <property type="molecule type" value="Genomic_DNA"/>
</dbReference>
<dbReference type="RefSeq" id="WP_169994038.1">
    <property type="nucleotide sequence ID" value="NZ_PTIS01000008.1"/>
</dbReference>
<accession>A0A2S6FXD9</accession>
<comment type="caution">
    <text evidence="3">The sequence shown here is derived from an EMBL/GenBank/DDBJ whole genome shotgun (WGS) entry which is preliminary data.</text>
</comment>
<reference evidence="3 4" key="1">
    <citation type="submission" date="2018-02" db="EMBL/GenBank/DDBJ databases">
        <title>Genomic Encyclopedia of Archaeal and Bacterial Type Strains, Phase II (KMG-II): from individual species to whole genera.</title>
        <authorList>
            <person name="Goeker M."/>
        </authorList>
    </citation>
    <scope>NUCLEOTIDE SEQUENCE [LARGE SCALE GENOMIC DNA]</scope>
    <source>
        <strain evidence="3 4">DSM 15099</strain>
    </source>
</reference>
<dbReference type="PANTHER" id="PTHR40032:SF1">
    <property type="entry name" value="EXPORTED PROTEIN"/>
    <property type="match status" value="1"/>
</dbReference>
<feature type="chain" id="PRO_5015466565" evidence="1">
    <location>
        <begin position="27"/>
        <end position="395"/>
    </location>
</feature>
<name>A0A2S6FXD9_9CLOT</name>
<organism evidence="3 4">
    <name type="scientific">Clostridium algidicarnis DSM 15099</name>
    <dbReference type="NCBI Taxonomy" id="1121295"/>
    <lineage>
        <taxon>Bacteria</taxon>
        <taxon>Bacillati</taxon>
        <taxon>Bacillota</taxon>
        <taxon>Clostridia</taxon>
        <taxon>Eubacteriales</taxon>
        <taxon>Clostridiaceae</taxon>
        <taxon>Clostridium</taxon>
    </lineage>
</organism>
<evidence type="ECO:0000256" key="1">
    <source>
        <dbReference type="SAM" id="SignalP"/>
    </source>
</evidence>
<dbReference type="Proteomes" id="UP000239863">
    <property type="component" value="Unassembled WGS sequence"/>
</dbReference>
<dbReference type="PANTHER" id="PTHR40032">
    <property type="entry name" value="EXPORTED PROTEIN-RELATED"/>
    <property type="match status" value="1"/>
</dbReference>
<feature type="signal peptide" evidence="1">
    <location>
        <begin position="1"/>
        <end position="26"/>
    </location>
</feature>
<evidence type="ECO:0000313" key="3">
    <source>
        <dbReference type="EMBL" id="PPK48270.1"/>
    </source>
</evidence>
<feature type="domain" description="Putative amidase" evidence="2">
    <location>
        <begin position="214"/>
        <end position="392"/>
    </location>
</feature>